<dbReference type="AlphaFoldDB" id="A0A9W6F633"/>
<keyword evidence="4" id="KW-1185">Reference proteome</keyword>
<organism evidence="3 4">
    <name type="scientific">Pleodorina starrii</name>
    <dbReference type="NCBI Taxonomy" id="330485"/>
    <lineage>
        <taxon>Eukaryota</taxon>
        <taxon>Viridiplantae</taxon>
        <taxon>Chlorophyta</taxon>
        <taxon>core chlorophytes</taxon>
        <taxon>Chlorophyceae</taxon>
        <taxon>CS clade</taxon>
        <taxon>Chlamydomonadales</taxon>
        <taxon>Volvocaceae</taxon>
        <taxon>Pleodorina</taxon>
    </lineage>
</organism>
<evidence type="ECO:0000256" key="2">
    <source>
        <dbReference type="SAM" id="MobiDB-lite"/>
    </source>
</evidence>
<feature type="compositionally biased region" description="Low complexity" evidence="2">
    <location>
        <begin position="167"/>
        <end position="187"/>
    </location>
</feature>
<feature type="region of interest" description="Disordered" evidence="2">
    <location>
        <begin position="530"/>
        <end position="559"/>
    </location>
</feature>
<keyword evidence="1" id="KW-0175">Coiled coil</keyword>
<feature type="coiled-coil region" evidence="1">
    <location>
        <begin position="489"/>
        <end position="523"/>
    </location>
</feature>
<feature type="compositionally biased region" description="Basic and acidic residues" evidence="2">
    <location>
        <begin position="103"/>
        <end position="136"/>
    </location>
</feature>
<evidence type="ECO:0000313" key="4">
    <source>
        <dbReference type="Proteomes" id="UP001165080"/>
    </source>
</evidence>
<protein>
    <submittedName>
        <fullName evidence="3">Uncharacterized protein</fullName>
    </submittedName>
</protein>
<comment type="caution">
    <text evidence="3">The sequence shown here is derived from an EMBL/GenBank/DDBJ whole genome shotgun (WGS) entry which is preliminary data.</text>
</comment>
<feature type="compositionally biased region" description="Low complexity" evidence="2">
    <location>
        <begin position="583"/>
        <end position="600"/>
    </location>
</feature>
<feature type="compositionally biased region" description="Polar residues" evidence="2">
    <location>
        <begin position="62"/>
        <end position="102"/>
    </location>
</feature>
<feature type="region of interest" description="Disordered" evidence="2">
    <location>
        <begin position="164"/>
        <end position="369"/>
    </location>
</feature>
<feature type="region of interest" description="Disordered" evidence="2">
    <location>
        <begin position="583"/>
        <end position="610"/>
    </location>
</feature>
<dbReference type="Proteomes" id="UP001165080">
    <property type="component" value="Unassembled WGS sequence"/>
</dbReference>
<feature type="compositionally biased region" description="Low complexity" evidence="2">
    <location>
        <begin position="261"/>
        <end position="271"/>
    </location>
</feature>
<gene>
    <name evidence="3" type="primary">PLEST002626</name>
    <name evidence="3" type="ORF">PLESTB_001252300</name>
</gene>
<feature type="region of interest" description="Disordered" evidence="2">
    <location>
        <begin position="1"/>
        <end position="150"/>
    </location>
</feature>
<evidence type="ECO:0000256" key="1">
    <source>
        <dbReference type="SAM" id="Coils"/>
    </source>
</evidence>
<dbReference type="EMBL" id="BRXU01000019">
    <property type="protein sequence ID" value="GLC57673.1"/>
    <property type="molecule type" value="Genomic_DNA"/>
</dbReference>
<sequence length="610" mass="63872">MAPEKRDGAGGLARPTRIPVPPGLAPIEKGQQPAPVKSGIPSPRRRSASGGGSGTNSRGKDGTSSAILSAPNNANTNAKRTLPTAATSKFSKPLSRPNSSQSCDDKDDVRQRDNGQKDGARRDSFLRDKAVKDSVPRRPAPAAESTNLTDAGKRLLLKSGAAACPVASPSGKAAPAAAAAASSKAPPRSVSTCRDRASNETRTSMMRRSMSVGKGRILANQPEPQPQQAGAKMRPSAARVGSASSTGAPYRQSADKRDASAARLRPLSAASGKSDVSLAASCKSTLTTITEAPARPTAHATASTSAAQPQKPAVPSRPVFSLNLAALKSQAAPPPAPAAAPPPTAPVPALPPVEPCMSPTPEDAGPPVPKLDLKCILQRRAEEQASEPVFVVAADEDVAQPSGSSSHTTQLDKRKSGSRQPSAKEEPAEHFYLYPKVNPQEKKRIEDICRVMPKRQQAAITDLFGKMVEARQNCEQMCFRGHRLLDQAQTEFKSRLAQKEEEVAQKSEEAAQWRQEAEFLRSQLAMLLGSARQQEDCPEDASAPPTQTQPEGSEEERAAYLRSSLLSTFDSLAQLGAVAAAYGGDGQGAAQSGEAAAEAYGGDGQGDEDG</sequence>
<accession>A0A9W6F633</accession>
<reference evidence="3 4" key="1">
    <citation type="journal article" date="2023" name="Commun. Biol.">
        <title>Reorganization of the ancestral sex-determining regions during the evolution of trioecy in Pleodorina starrii.</title>
        <authorList>
            <person name="Takahashi K."/>
            <person name="Suzuki S."/>
            <person name="Kawai-Toyooka H."/>
            <person name="Yamamoto K."/>
            <person name="Hamaji T."/>
            <person name="Ootsuki R."/>
            <person name="Yamaguchi H."/>
            <person name="Kawachi M."/>
            <person name="Higashiyama T."/>
            <person name="Nozaki H."/>
        </authorList>
    </citation>
    <scope>NUCLEOTIDE SEQUENCE [LARGE SCALE GENOMIC DNA]</scope>
    <source>
        <strain evidence="3 4">NIES-4479</strain>
    </source>
</reference>
<dbReference type="OrthoDB" id="552964at2759"/>
<feature type="compositionally biased region" description="Low complexity" evidence="2">
    <location>
        <begin position="292"/>
        <end position="310"/>
    </location>
</feature>
<feature type="compositionally biased region" description="Pro residues" evidence="2">
    <location>
        <begin position="332"/>
        <end position="354"/>
    </location>
</feature>
<feature type="region of interest" description="Disordered" evidence="2">
    <location>
        <begin position="395"/>
        <end position="429"/>
    </location>
</feature>
<name>A0A9W6F633_9CHLO</name>
<proteinExistence type="predicted"/>
<evidence type="ECO:0000313" key="3">
    <source>
        <dbReference type="EMBL" id="GLC57673.1"/>
    </source>
</evidence>